<accession>A0A8J7RRC6</accession>
<keyword evidence="3" id="KW-1185">Reference proteome</keyword>
<keyword evidence="1" id="KW-0472">Membrane</keyword>
<dbReference type="AlphaFoldDB" id="A0A8J7RRC6"/>
<gene>
    <name evidence="2" type="ORF">J5Y06_18525</name>
</gene>
<protein>
    <submittedName>
        <fullName evidence="2">Uncharacterized protein</fullName>
    </submittedName>
</protein>
<proteinExistence type="predicted"/>
<keyword evidence="1" id="KW-0812">Transmembrane</keyword>
<dbReference type="Proteomes" id="UP000666240">
    <property type="component" value="Unassembled WGS sequence"/>
</dbReference>
<evidence type="ECO:0000313" key="3">
    <source>
        <dbReference type="Proteomes" id="UP000666240"/>
    </source>
</evidence>
<dbReference type="RefSeq" id="WP_209336669.1">
    <property type="nucleotide sequence ID" value="NZ_JAGIYY010000008.1"/>
</dbReference>
<sequence length="49" mass="5416">MNRAPITMDGVHNFIPEPTGALAWLARRSPVLMLLVSLWIATLLWSALA</sequence>
<evidence type="ECO:0000256" key="1">
    <source>
        <dbReference type="SAM" id="Phobius"/>
    </source>
</evidence>
<organism evidence="2 3">
    <name type="scientific">Tianweitania sediminis</name>
    <dbReference type="NCBI Taxonomy" id="1502156"/>
    <lineage>
        <taxon>Bacteria</taxon>
        <taxon>Pseudomonadati</taxon>
        <taxon>Pseudomonadota</taxon>
        <taxon>Alphaproteobacteria</taxon>
        <taxon>Hyphomicrobiales</taxon>
        <taxon>Phyllobacteriaceae</taxon>
        <taxon>Tianweitania</taxon>
    </lineage>
</organism>
<evidence type="ECO:0000313" key="2">
    <source>
        <dbReference type="EMBL" id="MBP0440649.1"/>
    </source>
</evidence>
<name>A0A8J7RRC6_9HYPH</name>
<comment type="caution">
    <text evidence="2">The sequence shown here is derived from an EMBL/GenBank/DDBJ whole genome shotgun (WGS) entry which is preliminary data.</text>
</comment>
<feature type="transmembrane region" description="Helical" evidence="1">
    <location>
        <begin position="31"/>
        <end position="48"/>
    </location>
</feature>
<reference evidence="2" key="1">
    <citation type="submission" date="2021-03" db="EMBL/GenBank/DDBJ databases">
        <title>Genome sequencing and assembly of Tianweitania sediminis.</title>
        <authorList>
            <person name="Chhetri G."/>
        </authorList>
    </citation>
    <scope>NUCLEOTIDE SEQUENCE</scope>
    <source>
        <strain evidence="2">Z8</strain>
    </source>
</reference>
<dbReference type="EMBL" id="JAGIYY010000008">
    <property type="protein sequence ID" value="MBP0440649.1"/>
    <property type="molecule type" value="Genomic_DNA"/>
</dbReference>
<keyword evidence="1" id="KW-1133">Transmembrane helix</keyword>